<dbReference type="RefSeq" id="WP_236133339.1">
    <property type="nucleotide sequence ID" value="NZ_JAKGTH010000007.1"/>
</dbReference>
<dbReference type="SUPFAM" id="SSF51445">
    <property type="entry name" value="(Trans)glycosidases"/>
    <property type="match status" value="1"/>
</dbReference>
<sequence length="658" mass="74139">MSLTLKNNPRRQLKFGLSFFLLCLLCPLTNYAQTEFSTWGNITGIRVDNQLMEFNTNLVVIDKENKERKTRREGQKNDFQRQDSKKIFSYEMGKLDWKNSIQSFENGRSEISIEFSSEVDTLINGAYFRISLPEIYNAATKFKITTPEELSFKDIAAKVKDIAYKAPATAIRIETPTRQLDITFEHPTEIFIKALDSLNPQFEINFLMAAENIPAGKTFSNKFSIKASGEIDKSPANLKIFPEQEGNPFDGIGGNFRLQNPNADPQVIDYSLKNLRVAWSRVEMPWRQWHPDLEKDPALEAKKGNLDPKVKAAMEMAQRLDKMGIPVILAGWFGPDWAIIGERARGVNLDGSRGNPLDLSKKKEIYSSITSYIKYLEENYGVKVAMFSFNEADLGIDIRQTPEEHNEFIKELGAYFKSQGLDTKFLLGDTADANGWPFATPGSRDPESKAYIGGVSFHSWRAWTDENLLEWAAITNRVKAPLFIGEGSIDAQAWGYPQIFEEPTYALDEIEVYIKILNVAQPLTILQWQLTSDYSVLSGGGVFGNTKEKLHPTQRFFNLKQLGETEKGLFAIPITSNKEGLTCAAFGDSKKGSYAIHIVNKGATRKVELSGLPKNINTMEVFLTNQENSYKKIKTLNVTNGQLSFQLEGASYVSLTTK</sequence>
<dbReference type="InterPro" id="IPR013780">
    <property type="entry name" value="Glyco_hydro_b"/>
</dbReference>
<gene>
    <name evidence="2" type="ORF">L1I30_05895</name>
</gene>
<feature type="chain" id="PRO_5045994866" description="O-Glycosyl hydrolase" evidence="1">
    <location>
        <begin position="33"/>
        <end position="658"/>
    </location>
</feature>
<keyword evidence="1" id="KW-0732">Signal</keyword>
<dbReference type="EMBL" id="JAKGTH010000007">
    <property type="protein sequence ID" value="MCF4101189.1"/>
    <property type="molecule type" value="Genomic_DNA"/>
</dbReference>
<organism evidence="2 3">
    <name type="scientific">Gillisia lutea</name>
    <dbReference type="NCBI Taxonomy" id="2909668"/>
    <lineage>
        <taxon>Bacteria</taxon>
        <taxon>Pseudomonadati</taxon>
        <taxon>Bacteroidota</taxon>
        <taxon>Flavobacteriia</taxon>
        <taxon>Flavobacteriales</taxon>
        <taxon>Flavobacteriaceae</taxon>
        <taxon>Gillisia</taxon>
    </lineage>
</organism>
<dbReference type="Proteomes" id="UP001179363">
    <property type="component" value="Unassembled WGS sequence"/>
</dbReference>
<proteinExistence type="predicted"/>
<dbReference type="Gene3D" id="3.20.20.80">
    <property type="entry name" value="Glycosidases"/>
    <property type="match status" value="1"/>
</dbReference>
<keyword evidence="3" id="KW-1185">Reference proteome</keyword>
<feature type="signal peptide" evidence="1">
    <location>
        <begin position="1"/>
        <end position="32"/>
    </location>
</feature>
<accession>A0ABS9EH89</accession>
<evidence type="ECO:0008006" key="4">
    <source>
        <dbReference type="Google" id="ProtNLM"/>
    </source>
</evidence>
<dbReference type="InterPro" id="IPR017853">
    <property type="entry name" value="GH"/>
</dbReference>
<protein>
    <recommendedName>
        <fullName evidence="4">O-Glycosyl hydrolase</fullName>
    </recommendedName>
</protein>
<name>A0ABS9EH89_9FLAO</name>
<dbReference type="Gene3D" id="2.60.40.1180">
    <property type="entry name" value="Golgi alpha-mannosidase II"/>
    <property type="match status" value="1"/>
</dbReference>
<evidence type="ECO:0000256" key="1">
    <source>
        <dbReference type="SAM" id="SignalP"/>
    </source>
</evidence>
<comment type="caution">
    <text evidence="2">The sequence shown here is derived from an EMBL/GenBank/DDBJ whole genome shotgun (WGS) entry which is preliminary data.</text>
</comment>
<reference evidence="2" key="1">
    <citation type="submission" date="2022-01" db="EMBL/GenBank/DDBJ databases">
        <title>Gillisia lutea sp. nov., isolated from marine plastic residues from the Malvarosa beach (Valencia, Spain).</title>
        <authorList>
            <person name="Vidal-Verdu A."/>
            <person name="Molina-Menor E."/>
            <person name="Satari L."/>
            <person name="Pascual J."/>
            <person name="Pereto J."/>
            <person name="Porcar M."/>
        </authorList>
    </citation>
    <scope>NUCLEOTIDE SEQUENCE</scope>
    <source>
        <strain evidence="2">M10.2A</strain>
    </source>
</reference>
<evidence type="ECO:0000313" key="3">
    <source>
        <dbReference type="Proteomes" id="UP001179363"/>
    </source>
</evidence>
<evidence type="ECO:0000313" key="2">
    <source>
        <dbReference type="EMBL" id="MCF4101189.1"/>
    </source>
</evidence>